<evidence type="ECO:0000313" key="2">
    <source>
        <dbReference type="Proteomes" id="UP001322277"/>
    </source>
</evidence>
<accession>A0AAX4ITA0</accession>
<reference evidence="2" key="1">
    <citation type="journal article" date="2023" name="bioRxiv">
        <title>Complete genome of the Medicago anthracnose fungus, Colletotrichum destructivum, reveals a mini-chromosome-like region within a core chromosome.</title>
        <authorList>
            <person name="Lapalu N."/>
            <person name="Simon A."/>
            <person name="Lu A."/>
            <person name="Plaumann P.-L."/>
            <person name="Amselem J."/>
            <person name="Pigne S."/>
            <person name="Auger A."/>
            <person name="Koch C."/>
            <person name="Dallery J.-F."/>
            <person name="O'Connell R.J."/>
        </authorList>
    </citation>
    <scope>NUCLEOTIDE SEQUENCE [LARGE SCALE GENOMIC DNA]</scope>
    <source>
        <strain evidence="2">CBS 520.97</strain>
    </source>
</reference>
<dbReference type="KEGG" id="cdet:87947973"/>
<dbReference type="AlphaFoldDB" id="A0AAX4ITA0"/>
<keyword evidence="2" id="KW-1185">Reference proteome</keyword>
<name>A0AAX4ITA0_9PEZI</name>
<dbReference type="GeneID" id="87947973"/>
<proteinExistence type="predicted"/>
<sequence>MDQVVVVNATHRTLLQEGWRNWPYSCGRPAPDLDIPIVCTAGSNVVATPANNRGYLESAGRDFETFKHCCPPIDNLTNLYSTQDECRMSFCFTHQPSVVTNWSRCVENAAGKRMSELQAEGKIFNFSKDAFRGQCEWIDYEAFRNALSYNHSGNDSGSASVERGSGWLVLTGILASVLAVCFLP</sequence>
<protein>
    <submittedName>
        <fullName evidence="1">Uncharacterized protein</fullName>
    </submittedName>
</protein>
<gene>
    <name evidence="1" type="ORF">CDEST_11473</name>
</gene>
<dbReference type="RefSeq" id="XP_062783680.1">
    <property type="nucleotide sequence ID" value="XM_062927629.1"/>
</dbReference>
<organism evidence="1 2">
    <name type="scientific">Colletotrichum destructivum</name>
    <dbReference type="NCBI Taxonomy" id="34406"/>
    <lineage>
        <taxon>Eukaryota</taxon>
        <taxon>Fungi</taxon>
        <taxon>Dikarya</taxon>
        <taxon>Ascomycota</taxon>
        <taxon>Pezizomycotina</taxon>
        <taxon>Sordariomycetes</taxon>
        <taxon>Hypocreomycetidae</taxon>
        <taxon>Glomerellales</taxon>
        <taxon>Glomerellaceae</taxon>
        <taxon>Colletotrichum</taxon>
        <taxon>Colletotrichum destructivum species complex</taxon>
    </lineage>
</organism>
<dbReference type="Proteomes" id="UP001322277">
    <property type="component" value="Chromosome 7"/>
</dbReference>
<dbReference type="EMBL" id="CP137311">
    <property type="protein sequence ID" value="WQF86459.1"/>
    <property type="molecule type" value="Genomic_DNA"/>
</dbReference>
<evidence type="ECO:0000313" key="1">
    <source>
        <dbReference type="EMBL" id="WQF86459.1"/>
    </source>
</evidence>